<dbReference type="RefSeq" id="WP_191250567.1">
    <property type="nucleotide sequence ID" value="NZ_BNCI01000001.1"/>
</dbReference>
<dbReference type="InterPro" id="IPR021233">
    <property type="entry name" value="DUF2783"/>
</dbReference>
<proteinExistence type="predicted"/>
<reference evidence="1" key="1">
    <citation type="journal article" date="2014" name="Int. J. Syst. Evol. Microbiol.">
        <title>Complete genome sequence of Corynebacterium casei LMG S-19264T (=DSM 44701T), isolated from a smear-ripened cheese.</title>
        <authorList>
            <consortium name="US DOE Joint Genome Institute (JGI-PGF)"/>
            <person name="Walter F."/>
            <person name="Albersmeier A."/>
            <person name="Kalinowski J."/>
            <person name="Ruckert C."/>
        </authorList>
    </citation>
    <scope>NUCLEOTIDE SEQUENCE</scope>
    <source>
        <strain evidence="1">KCTC 42590</strain>
    </source>
</reference>
<evidence type="ECO:0000313" key="2">
    <source>
        <dbReference type="Proteomes" id="UP000630923"/>
    </source>
</evidence>
<comment type="caution">
    <text evidence="1">The sequence shown here is derived from an EMBL/GenBank/DDBJ whole genome shotgun (WGS) entry which is preliminary data.</text>
</comment>
<gene>
    <name evidence="1" type="ORF">GCM10017044_10700</name>
</gene>
<dbReference type="Pfam" id="PF10932">
    <property type="entry name" value="DUF2783"/>
    <property type="match status" value="1"/>
</dbReference>
<evidence type="ECO:0008006" key="3">
    <source>
        <dbReference type="Google" id="ProtNLM"/>
    </source>
</evidence>
<dbReference type="Proteomes" id="UP000630923">
    <property type="component" value="Unassembled WGS sequence"/>
</dbReference>
<organism evidence="1 2">
    <name type="scientific">Kordiimonas sediminis</name>
    <dbReference type="NCBI Taxonomy" id="1735581"/>
    <lineage>
        <taxon>Bacteria</taxon>
        <taxon>Pseudomonadati</taxon>
        <taxon>Pseudomonadota</taxon>
        <taxon>Alphaproteobacteria</taxon>
        <taxon>Kordiimonadales</taxon>
        <taxon>Kordiimonadaceae</taxon>
        <taxon>Kordiimonas</taxon>
    </lineage>
</organism>
<protein>
    <recommendedName>
        <fullName evidence="3">DUF2783 domain-containing protein</fullName>
    </recommendedName>
</protein>
<accession>A0A919APL4</accession>
<dbReference type="EMBL" id="BNCI01000001">
    <property type="protein sequence ID" value="GHF18054.1"/>
    <property type="molecule type" value="Genomic_DNA"/>
</dbReference>
<dbReference type="AlphaFoldDB" id="A0A919APL4"/>
<reference evidence="1" key="2">
    <citation type="submission" date="2020-09" db="EMBL/GenBank/DDBJ databases">
        <authorList>
            <person name="Sun Q."/>
            <person name="Kim S."/>
        </authorList>
    </citation>
    <scope>NUCLEOTIDE SEQUENCE</scope>
    <source>
        <strain evidence="1">KCTC 42590</strain>
    </source>
</reference>
<evidence type="ECO:0000313" key="1">
    <source>
        <dbReference type="EMBL" id="GHF18054.1"/>
    </source>
</evidence>
<keyword evidence="2" id="KW-1185">Reference proteome</keyword>
<name>A0A919APL4_9PROT</name>
<sequence>MTDRLKKQASFDSPDDVYQLIIDMHKGLSDEESQLVNAKMIVLLANHIGDAAIIAEAAQLARDNTLSRHAKETV</sequence>